<evidence type="ECO:0000256" key="1">
    <source>
        <dbReference type="SAM" id="MobiDB-lite"/>
    </source>
</evidence>
<gene>
    <name evidence="2" type="ORF">B296_00005742</name>
</gene>
<sequence length="104" mass="11022">MVVAKAPPVKGEAAARGHGRLQCGAHKGRPLVASSHGAIVRGQDCHQQRQQCRSQGRLPLSRATVSGQGQPSPTQGSVEVIAGPIVSMQEITMHGDATRIRRNR</sequence>
<feature type="compositionally biased region" description="Polar residues" evidence="1">
    <location>
        <begin position="63"/>
        <end position="77"/>
    </location>
</feature>
<reference evidence="2 3" key="1">
    <citation type="journal article" date="2014" name="Agronomy (Basel)">
        <title>A Draft Genome Sequence for Ensete ventricosum, the Drought-Tolerant Tree Against Hunger.</title>
        <authorList>
            <person name="Harrison J."/>
            <person name="Moore K.A."/>
            <person name="Paszkiewicz K."/>
            <person name="Jones T."/>
            <person name="Grant M."/>
            <person name="Ambacheew D."/>
            <person name="Muzemil S."/>
            <person name="Studholme D.J."/>
        </authorList>
    </citation>
    <scope>NUCLEOTIDE SEQUENCE [LARGE SCALE GENOMIC DNA]</scope>
</reference>
<protein>
    <submittedName>
        <fullName evidence="2">Uncharacterized protein</fullName>
    </submittedName>
</protein>
<proteinExistence type="predicted"/>
<accession>A0A426YMK5</accession>
<evidence type="ECO:0000313" key="2">
    <source>
        <dbReference type="EMBL" id="RRT52951.1"/>
    </source>
</evidence>
<feature type="region of interest" description="Disordered" evidence="1">
    <location>
        <begin position="1"/>
        <end position="25"/>
    </location>
</feature>
<dbReference type="Proteomes" id="UP000287651">
    <property type="component" value="Unassembled WGS sequence"/>
</dbReference>
<name>A0A426YMK5_ENSVE</name>
<evidence type="ECO:0000313" key="3">
    <source>
        <dbReference type="Proteomes" id="UP000287651"/>
    </source>
</evidence>
<dbReference type="EMBL" id="AMZH03011395">
    <property type="protein sequence ID" value="RRT52951.1"/>
    <property type="molecule type" value="Genomic_DNA"/>
</dbReference>
<comment type="caution">
    <text evidence="2">The sequence shown here is derived from an EMBL/GenBank/DDBJ whole genome shotgun (WGS) entry which is preliminary data.</text>
</comment>
<dbReference type="AlphaFoldDB" id="A0A426YMK5"/>
<feature type="region of interest" description="Disordered" evidence="1">
    <location>
        <begin position="42"/>
        <end position="77"/>
    </location>
</feature>
<organism evidence="2 3">
    <name type="scientific">Ensete ventricosum</name>
    <name type="common">Abyssinian banana</name>
    <name type="synonym">Musa ensete</name>
    <dbReference type="NCBI Taxonomy" id="4639"/>
    <lineage>
        <taxon>Eukaryota</taxon>
        <taxon>Viridiplantae</taxon>
        <taxon>Streptophyta</taxon>
        <taxon>Embryophyta</taxon>
        <taxon>Tracheophyta</taxon>
        <taxon>Spermatophyta</taxon>
        <taxon>Magnoliopsida</taxon>
        <taxon>Liliopsida</taxon>
        <taxon>Zingiberales</taxon>
        <taxon>Musaceae</taxon>
        <taxon>Ensete</taxon>
    </lineage>
</organism>